<keyword evidence="2" id="KW-1185">Reference proteome</keyword>
<dbReference type="EMBL" id="JAUEPR010000080">
    <property type="protein sequence ID" value="KAK0466645.1"/>
    <property type="molecule type" value="Genomic_DNA"/>
</dbReference>
<evidence type="ECO:0000313" key="1">
    <source>
        <dbReference type="EMBL" id="KAK0466645.1"/>
    </source>
</evidence>
<comment type="caution">
    <text evidence="1">The sequence shown here is derived from an EMBL/GenBank/DDBJ whole genome shotgun (WGS) entry which is preliminary data.</text>
</comment>
<dbReference type="Proteomes" id="UP001175227">
    <property type="component" value="Unassembled WGS sequence"/>
</dbReference>
<sequence length="170" mass="18057">MYGGLASTAVWADLAKGDCPTTLRCGTARRPAANASLQRARLNVTGIPASTGKIRAQIGRRRGEHGGLHGDADWSSASVRQWVRGGMTAQSTWESILVPRTSSTLPQARIATRSLPNAGQLPLPHPRSQATANFSWTHSRTFAAVISAAPPPGEMARAVVEVPAYLLRLP</sequence>
<evidence type="ECO:0000313" key="2">
    <source>
        <dbReference type="Proteomes" id="UP001175227"/>
    </source>
</evidence>
<proteinExistence type="predicted"/>
<name>A0AA39NJ90_9AGAR</name>
<reference evidence="1" key="1">
    <citation type="submission" date="2023-06" db="EMBL/GenBank/DDBJ databases">
        <authorList>
            <consortium name="Lawrence Berkeley National Laboratory"/>
            <person name="Ahrendt S."/>
            <person name="Sahu N."/>
            <person name="Indic B."/>
            <person name="Wong-Bajracharya J."/>
            <person name="Merenyi Z."/>
            <person name="Ke H.-M."/>
            <person name="Monk M."/>
            <person name="Kocsube S."/>
            <person name="Drula E."/>
            <person name="Lipzen A."/>
            <person name="Balint B."/>
            <person name="Henrissat B."/>
            <person name="Andreopoulos B."/>
            <person name="Martin F.M."/>
            <person name="Harder C.B."/>
            <person name="Rigling D."/>
            <person name="Ford K.L."/>
            <person name="Foster G.D."/>
            <person name="Pangilinan J."/>
            <person name="Papanicolaou A."/>
            <person name="Barry K."/>
            <person name="LaButti K."/>
            <person name="Viragh M."/>
            <person name="Koriabine M."/>
            <person name="Yan M."/>
            <person name="Riley R."/>
            <person name="Champramary S."/>
            <person name="Plett K.L."/>
            <person name="Tsai I.J."/>
            <person name="Slot J."/>
            <person name="Sipos G."/>
            <person name="Plett J."/>
            <person name="Nagy L.G."/>
            <person name="Grigoriev I.V."/>
        </authorList>
    </citation>
    <scope>NUCLEOTIDE SEQUENCE</scope>
    <source>
        <strain evidence="1">ICMP 16352</strain>
    </source>
</reference>
<gene>
    <name evidence="1" type="ORF">IW261DRAFT_1426683</name>
</gene>
<protein>
    <submittedName>
        <fullName evidence="1">Uncharacterized protein</fullName>
    </submittedName>
</protein>
<organism evidence="1 2">
    <name type="scientific">Armillaria novae-zelandiae</name>
    <dbReference type="NCBI Taxonomy" id="153914"/>
    <lineage>
        <taxon>Eukaryota</taxon>
        <taxon>Fungi</taxon>
        <taxon>Dikarya</taxon>
        <taxon>Basidiomycota</taxon>
        <taxon>Agaricomycotina</taxon>
        <taxon>Agaricomycetes</taxon>
        <taxon>Agaricomycetidae</taxon>
        <taxon>Agaricales</taxon>
        <taxon>Marasmiineae</taxon>
        <taxon>Physalacriaceae</taxon>
        <taxon>Armillaria</taxon>
    </lineage>
</organism>
<accession>A0AA39NJ90</accession>
<dbReference type="AlphaFoldDB" id="A0AA39NJ90"/>